<dbReference type="CDD" id="cd00063">
    <property type="entry name" value="FN3"/>
    <property type="match status" value="1"/>
</dbReference>
<reference evidence="8" key="1">
    <citation type="submission" date="2025-08" db="UniProtKB">
        <authorList>
            <consortium name="RefSeq"/>
        </authorList>
    </citation>
    <scope>IDENTIFICATION</scope>
</reference>
<dbReference type="InterPro" id="IPR003961">
    <property type="entry name" value="FN3_dom"/>
</dbReference>
<dbReference type="Gene3D" id="3.10.100.10">
    <property type="entry name" value="Mannose-Binding Protein A, subunit A"/>
    <property type="match status" value="1"/>
</dbReference>
<dbReference type="Pfam" id="PF07679">
    <property type="entry name" value="I-set"/>
    <property type="match status" value="1"/>
</dbReference>
<dbReference type="PROSITE" id="PS50835">
    <property type="entry name" value="IG_LIKE"/>
    <property type="match status" value="6"/>
</dbReference>
<dbReference type="Pfam" id="PF00041">
    <property type="entry name" value="fn3"/>
    <property type="match status" value="1"/>
</dbReference>
<proteinExistence type="predicted"/>
<dbReference type="SMART" id="SM00060">
    <property type="entry name" value="FN3"/>
    <property type="match status" value="4"/>
</dbReference>
<feature type="domain" description="Fibronectin type-III" evidence="6">
    <location>
        <begin position="1131"/>
        <end position="1226"/>
    </location>
</feature>
<dbReference type="Gene3D" id="2.60.40.10">
    <property type="entry name" value="Immunoglobulins"/>
    <property type="match status" value="10"/>
</dbReference>
<accession>A0ABM0ZXC1</accession>
<dbReference type="SMART" id="SM00034">
    <property type="entry name" value="CLECT"/>
    <property type="match status" value="1"/>
</dbReference>
<gene>
    <name evidence="8" type="primary">LOC101861573</name>
</gene>
<feature type="domain" description="Fibronectin type-III" evidence="6">
    <location>
        <begin position="1022"/>
        <end position="1126"/>
    </location>
</feature>
<feature type="domain" description="Fibronectin type-III" evidence="6">
    <location>
        <begin position="798"/>
        <end position="912"/>
    </location>
</feature>
<dbReference type="PANTHER" id="PTHR44170">
    <property type="entry name" value="PROTEIN SIDEKICK"/>
    <property type="match status" value="1"/>
</dbReference>
<evidence type="ECO:0000256" key="1">
    <source>
        <dbReference type="ARBA" id="ARBA00022737"/>
    </source>
</evidence>
<feature type="domain" description="Ig-like" evidence="5">
    <location>
        <begin position="315"/>
        <end position="402"/>
    </location>
</feature>
<evidence type="ECO:0000313" key="7">
    <source>
        <dbReference type="Proteomes" id="UP000694888"/>
    </source>
</evidence>
<dbReference type="InterPro" id="IPR007110">
    <property type="entry name" value="Ig-like_dom"/>
</dbReference>
<dbReference type="InterPro" id="IPR003599">
    <property type="entry name" value="Ig_sub"/>
</dbReference>
<dbReference type="InterPro" id="IPR003598">
    <property type="entry name" value="Ig_sub2"/>
</dbReference>
<dbReference type="SMART" id="SM00409">
    <property type="entry name" value="IG"/>
    <property type="match status" value="6"/>
</dbReference>
<dbReference type="InterPro" id="IPR016186">
    <property type="entry name" value="C-type_lectin-like/link_sf"/>
</dbReference>
<dbReference type="PANTHER" id="PTHR44170:SF6">
    <property type="entry name" value="CONTACTIN"/>
    <property type="match status" value="1"/>
</dbReference>
<dbReference type="PROSITE" id="PS50041">
    <property type="entry name" value="C_TYPE_LECTIN_2"/>
    <property type="match status" value="1"/>
</dbReference>
<dbReference type="Proteomes" id="UP000694888">
    <property type="component" value="Unplaced"/>
</dbReference>
<evidence type="ECO:0000259" key="4">
    <source>
        <dbReference type="PROSITE" id="PS50041"/>
    </source>
</evidence>
<dbReference type="InterPro" id="IPR016187">
    <property type="entry name" value="CTDL_fold"/>
</dbReference>
<keyword evidence="7" id="KW-1185">Reference proteome</keyword>
<feature type="domain" description="Ig-like" evidence="5">
    <location>
        <begin position="607"/>
        <end position="689"/>
    </location>
</feature>
<evidence type="ECO:0000259" key="6">
    <source>
        <dbReference type="PROSITE" id="PS50853"/>
    </source>
</evidence>
<dbReference type="RefSeq" id="XP_012936437.1">
    <property type="nucleotide sequence ID" value="XM_013080983.1"/>
</dbReference>
<protein>
    <submittedName>
        <fullName evidence="8">Contactin</fullName>
    </submittedName>
</protein>
<dbReference type="GeneID" id="101861573"/>
<feature type="domain" description="Ig-like" evidence="5">
    <location>
        <begin position="694"/>
        <end position="794"/>
    </location>
</feature>
<dbReference type="Pfam" id="PF13927">
    <property type="entry name" value="Ig_3"/>
    <property type="match status" value="3"/>
</dbReference>
<keyword evidence="3" id="KW-0732">Signal</keyword>
<feature type="signal peptide" evidence="3">
    <location>
        <begin position="1"/>
        <end position="28"/>
    </location>
</feature>
<keyword evidence="1" id="KW-0677">Repeat</keyword>
<feature type="domain" description="Ig-like" evidence="5">
    <location>
        <begin position="422"/>
        <end position="509"/>
    </location>
</feature>
<feature type="domain" description="Ig-like" evidence="5">
    <location>
        <begin position="205"/>
        <end position="303"/>
    </location>
</feature>
<feature type="chain" id="PRO_5046530327" evidence="3">
    <location>
        <begin position="29"/>
        <end position="1268"/>
    </location>
</feature>
<sequence length="1268" mass="142347">MPWTTSRLMEPGLLVVMMLMMAPVFVSGQETNDCPPNWFTFGGQCYHFVQKPLRTVQEAVLYCQRNHSSLLSVDTQSEHNFIQNWLLKQDGGRQEWLTSGFREASGRMVWTADKSEIDPDSHHFVSDAARDEDRKDPRNDLKHNRIVYRYFEDAQQYFWAWQRIMVARPFICEISQQDTWKMYQEERDFSFGTGIQDPNKWQVGPKIVGQSMDTVFFRVGDRMTPVVLECEATGNPAPSYRWIRRKVGDNGVEVVTKALGDRFTQTNGRLTIDSPSETLDISIYSCEASNKFGMVVSNPIKLTYGHIEIFSNLPPSPLIATKYKGAVLTCNPPQYTPAATFNWFKGDVRHFIRPSLNAQYFLSKGGGFYISEVQDSDEGGYYCTAFLAPGSGQELASLQTISVLSTIMQIDVVGSNANTYGPDIHDQFPQHFPELPFLGDTVSIECLAYGRLPLNYRWVREDAALNPRAKVTDHGRVLVIPDARLEDTGVYTCVVQGVSDTRNKSRQLTMNARPQFPYPLQDQHVDLGRPLTWRCDVIAVPRATYLWYKNGAQLATDNEAGYMVDGNILKIDSVDPDKHDGMYECEATNDHGTSRSSAQLRAVSFQPTFDSTPVESSKQAAVGGNVTIACRPQAAPRATIRWQKGGVDVGRVLPNGDLELTFLTLADSGTYTCLASNDLGEADNSCELQVVEGTVFTYEPADEDVNVGETAHLRCEASFDASKSDIIYLWKFNDHILDLNIQSRDSIHYRMPIREGQGTNGQLSLIAAKFEHEGLYTCMVSTVTGETSHSAYVTVKGPPGEAMGVHAYNTTKEYKGTVDLWWQPGTFRGYVVTKYTIQARSEFDGPDEWDNIAVDIPEDETQMETRPLWRSYRISSGLSPGTSYSFRVFCGCAEMGYGPPSRPSPIIKMYDAAPKYAPENVGGGGGSVGELEITWNPLPRELWGGPGIRYRVYYRRYFEQNTDNTQWQTSEEIRETSFYTVLEKDLYYTPFQVKVQAINNLGMGPNSTLEIVFSAEDMPAIQPTSISSEAINSTAGYVYWELTPRTRESLRGTVYAFQINYWNEGDTQCPGTYEDTALFTRIYGDVTQGLVVGMEPGGDYCVNLQFMNRAGLGSKTDNYYLGMNDAAPGRYPEYVTIMSHGEESVRVMFRGVSTIFGEDPLQGYKAWWWDMREDIRSAKVADFGKSMTGVIHGVEKDTIYKLRVLPYSNGGDGKKSSDVYFTLGGQVIYDPVTTIIRNSAPSATSAHALLMTSVALIFVHIRRWLHFL</sequence>
<dbReference type="PROSITE" id="PS50853">
    <property type="entry name" value="FN3"/>
    <property type="match status" value="4"/>
</dbReference>
<dbReference type="InterPro" id="IPR036116">
    <property type="entry name" value="FN3_sf"/>
</dbReference>
<evidence type="ECO:0000259" key="5">
    <source>
        <dbReference type="PROSITE" id="PS50835"/>
    </source>
</evidence>
<dbReference type="InterPro" id="IPR013151">
    <property type="entry name" value="Immunoglobulin_dom"/>
</dbReference>
<evidence type="ECO:0000313" key="8">
    <source>
        <dbReference type="RefSeq" id="XP_012936437.1"/>
    </source>
</evidence>
<dbReference type="InterPro" id="IPR013098">
    <property type="entry name" value="Ig_I-set"/>
</dbReference>
<dbReference type="SUPFAM" id="SSF49265">
    <property type="entry name" value="Fibronectin type III"/>
    <property type="match status" value="2"/>
</dbReference>
<organism evidence="7 8">
    <name type="scientific">Aplysia californica</name>
    <name type="common">California sea hare</name>
    <dbReference type="NCBI Taxonomy" id="6500"/>
    <lineage>
        <taxon>Eukaryota</taxon>
        <taxon>Metazoa</taxon>
        <taxon>Spiralia</taxon>
        <taxon>Lophotrochozoa</taxon>
        <taxon>Mollusca</taxon>
        <taxon>Gastropoda</taxon>
        <taxon>Heterobranchia</taxon>
        <taxon>Euthyneura</taxon>
        <taxon>Tectipleura</taxon>
        <taxon>Aplysiida</taxon>
        <taxon>Aplysioidea</taxon>
        <taxon>Aplysiidae</taxon>
        <taxon>Aplysia</taxon>
    </lineage>
</organism>
<dbReference type="SUPFAM" id="SSF56436">
    <property type="entry name" value="C-type lectin-like"/>
    <property type="match status" value="1"/>
</dbReference>
<feature type="domain" description="Fibronectin type-III" evidence="6">
    <location>
        <begin position="917"/>
        <end position="1017"/>
    </location>
</feature>
<keyword evidence="2" id="KW-1015">Disulfide bond</keyword>
<feature type="domain" description="Ig-like" evidence="5">
    <location>
        <begin position="514"/>
        <end position="601"/>
    </location>
</feature>
<name>A0ABM0ZXC1_APLCA</name>
<evidence type="ECO:0000256" key="3">
    <source>
        <dbReference type="SAM" id="SignalP"/>
    </source>
</evidence>
<dbReference type="InterPro" id="IPR036179">
    <property type="entry name" value="Ig-like_dom_sf"/>
</dbReference>
<feature type="domain" description="C-type lectin" evidence="4">
    <location>
        <begin position="41"/>
        <end position="173"/>
    </location>
</feature>
<dbReference type="InterPro" id="IPR001304">
    <property type="entry name" value="C-type_lectin-like"/>
</dbReference>
<dbReference type="InterPro" id="IPR013783">
    <property type="entry name" value="Ig-like_fold"/>
</dbReference>
<dbReference type="SUPFAM" id="SSF48726">
    <property type="entry name" value="Immunoglobulin"/>
    <property type="match status" value="6"/>
</dbReference>
<dbReference type="SMART" id="SM00408">
    <property type="entry name" value="IGc2"/>
    <property type="match status" value="5"/>
</dbReference>
<dbReference type="Pfam" id="PF00047">
    <property type="entry name" value="ig"/>
    <property type="match status" value="1"/>
</dbReference>
<evidence type="ECO:0000256" key="2">
    <source>
        <dbReference type="ARBA" id="ARBA00023157"/>
    </source>
</evidence>